<accession>A0A2T1AK77</accession>
<keyword evidence="4 6" id="KW-0862">Zinc</keyword>
<evidence type="ECO:0000256" key="1">
    <source>
        <dbReference type="ARBA" id="ARBA00022670"/>
    </source>
</evidence>
<comment type="similarity">
    <text evidence="6">Belongs to the peptidase M48 family.</text>
</comment>
<keyword evidence="1 6" id="KW-0645">Protease</keyword>
<evidence type="ECO:0000256" key="3">
    <source>
        <dbReference type="ARBA" id="ARBA00022801"/>
    </source>
</evidence>
<keyword evidence="2" id="KW-0479">Metal-binding</keyword>
<dbReference type="GO" id="GO:0016020">
    <property type="term" value="C:membrane"/>
    <property type="evidence" value="ECO:0007669"/>
    <property type="project" value="TreeGrafter"/>
</dbReference>
<dbReference type="GO" id="GO:0046872">
    <property type="term" value="F:metal ion binding"/>
    <property type="evidence" value="ECO:0007669"/>
    <property type="project" value="UniProtKB-KW"/>
</dbReference>
<gene>
    <name evidence="8" type="ORF">CLV89_103330</name>
</gene>
<dbReference type="InterPro" id="IPR051156">
    <property type="entry name" value="Mito/Outer_Membr_Metalloprot"/>
</dbReference>
<protein>
    <submittedName>
        <fullName evidence="8">Peptidase M48-like protein</fullName>
    </submittedName>
</protein>
<keyword evidence="5 6" id="KW-0482">Metalloprotease</keyword>
<dbReference type="AlphaFoldDB" id="A0A2T1AK77"/>
<dbReference type="RefSeq" id="WP_243394960.1">
    <property type="nucleotide sequence ID" value="NZ_JBLWVM010000002.1"/>
</dbReference>
<comment type="cofactor">
    <cofactor evidence="6">
        <name>Zn(2+)</name>
        <dbReference type="ChEBI" id="CHEBI:29105"/>
    </cofactor>
    <text evidence="6">Binds 1 zinc ion per subunit.</text>
</comment>
<evidence type="ECO:0000256" key="4">
    <source>
        <dbReference type="ARBA" id="ARBA00022833"/>
    </source>
</evidence>
<dbReference type="Proteomes" id="UP000237718">
    <property type="component" value="Unassembled WGS sequence"/>
</dbReference>
<dbReference type="PANTHER" id="PTHR22726">
    <property type="entry name" value="METALLOENDOPEPTIDASE OMA1"/>
    <property type="match status" value="1"/>
</dbReference>
<evidence type="ECO:0000256" key="6">
    <source>
        <dbReference type="RuleBase" id="RU003983"/>
    </source>
</evidence>
<evidence type="ECO:0000313" key="9">
    <source>
        <dbReference type="Proteomes" id="UP000237718"/>
    </source>
</evidence>
<keyword evidence="3 6" id="KW-0378">Hydrolase</keyword>
<comment type="caution">
    <text evidence="8">The sequence shown here is derived from an EMBL/GenBank/DDBJ whole genome shotgun (WGS) entry which is preliminary data.</text>
</comment>
<dbReference type="PANTHER" id="PTHR22726:SF1">
    <property type="entry name" value="METALLOENDOPEPTIDASE OMA1, MITOCHONDRIAL"/>
    <property type="match status" value="1"/>
</dbReference>
<reference evidence="8 9" key="1">
    <citation type="submission" date="2018-03" db="EMBL/GenBank/DDBJ databases">
        <title>Genomic Encyclopedia of Archaeal and Bacterial Type Strains, Phase II (KMG-II): from individual species to whole genera.</title>
        <authorList>
            <person name="Goeker M."/>
        </authorList>
    </citation>
    <scope>NUCLEOTIDE SEQUENCE [LARGE SCALE GENOMIC DNA]</scope>
    <source>
        <strain evidence="8 9">DSM 25328</strain>
    </source>
</reference>
<dbReference type="PROSITE" id="PS51257">
    <property type="entry name" value="PROKAR_LIPOPROTEIN"/>
    <property type="match status" value="1"/>
</dbReference>
<dbReference type="GO" id="GO:0051603">
    <property type="term" value="P:proteolysis involved in protein catabolic process"/>
    <property type="evidence" value="ECO:0007669"/>
    <property type="project" value="TreeGrafter"/>
</dbReference>
<dbReference type="EMBL" id="PVUF01000003">
    <property type="protein sequence ID" value="PRZ49015.1"/>
    <property type="molecule type" value="Genomic_DNA"/>
</dbReference>
<evidence type="ECO:0000256" key="5">
    <source>
        <dbReference type="ARBA" id="ARBA00023049"/>
    </source>
</evidence>
<proteinExistence type="inferred from homology"/>
<evidence type="ECO:0000259" key="7">
    <source>
        <dbReference type="Pfam" id="PF01435"/>
    </source>
</evidence>
<dbReference type="Pfam" id="PF01435">
    <property type="entry name" value="Peptidase_M48"/>
    <property type="match status" value="1"/>
</dbReference>
<feature type="domain" description="Peptidase M48" evidence="7">
    <location>
        <begin position="98"/>
        <end position="254"/>
    </location>
</feature>
<evidence type="ECO:0000256" key="2">
    <source>
        <dbReference type="ARBA" id="ARBA00022723"/>
    </source>
</evidence>
<dbReference type="InterPro" id="IPR001915">
    <property type="entry name" value="Peptidase_M48"/>
</dbReference>
<name>A0A2T1AK77_TRISK</name>
<dbReference type="GO" id="GO:0004222">
    <property type="term" value="F:metalloendopeptidase activity"/>
    <property type="evidence" value="ECO:0007669"/>
    <property type="project" value="InterPro"/>
</dbReference>
<dbReference type="Gene3D" id="3.30.2010.10">
    <property type="entry name" value="Metalloproteases ('zincins'), catalytic domain"/>
    <property type="match status" value="1"/>
</dbReference>
<evidence type="ECO:0000313" key="8">
    <source>
        <dbReference type="EMBL" id="PRZ49015.1"/>
    </source>
</evidence>
<sequence length="269" mass="28486">MMFLRSPGSSCRALLAGGICLVVSACGTTYELPDSGGVHSEEAARLFAEARRSPPPATLSRSAAEARFARVEPRVMRAGRETCQRLRTGVNCNVDIAIDRQMTERNAYFTYQNGQPVIRISLPLIQDTGSDDEVAFVLAHEYGHLIGRHVEKQQQQVLAGALIGGALAGLVGDSGDAVGLGLGVGATAGGIVYSQSYELESDTLGTRIAYDAGYDPVEGAKFFARSEAATGTSGGYSIWGTHPPDRRRVATVLATKAQIDGQVGLRNAR</sequence>
<organism evidence="8 9">
    <name type="scientific">Tritonibacter scottomollicae</name>
    <name type="common">Epibacterium scottomollicae</name>
    <dbReference type="NCBI Taxonomy" id="483013"/>
    <lineage>
        <taxon>Bacteria</taxon>
        <taxon>Pseudomonadati</taxon>
        <taxon>Pseudomonadota</taxon>
        <taxon>Alphaproteobacteria</taxon>
        <taxon>Rhodobacterales</taxon>
        <taxon>Paracoccaceae</taxon>
        <taxon>Tritonibacter</taxon>
    </lineage>
</organism>